<dbReference type="InParanoid" id="A0A5E4GBJ2"/>
<evidence type="ECO:0000313" key="2">
    <source>
        <dbReference type="EMBL" id="VVA36970.1"/>
    </source>
</evidence>
<dbReference type="OMA" id="MHIDINA"/>
<accession>A0A5E4GBJ2</accession>
<dbReference type="PANTHER" id="PTHR46890">
    <property type="entry name" value="NON-LTR RETROLELEMENT REVERSE TRANSCRIPTASE-LIKE PROTEIN-RELATED"/>
    <property type="match status" value="1"/>
</dbReference>
<protein>
    <submittedName>
        <fullName evidence="2">PREDICTED: reverse mRNAase</fullName>
    </submittedName>
</protein>
<organism evidence="2 3">
    <name type="scientific">Prunus dulcis</name>
    <name type="common">Almond</name>
    <name type="synonym">Amygdalus dulcis</name>
    <dbReference type="NCBI Taxonomy" id="3755"/>
    <lineage>
        <taxon>Eukaryota</taxon>
        <taxon>Viridiplantae</taxon>
        <taxon>Streptophyta</taxon>
        <taxon>Embryophyta</taxon>
        <taxon>Tracheophyta</taxon>
        <taxon>Spermatophyta</taxon>
        <taxon>Magnoliopsida</taxon>
        <taxon>eudicotyledons</taxon>
        <taxon>Gunneridae</taxon>
        <taxon>Pentapetalae</taxon>
        <taxon>rosids</taxon>
        <taxon>fabids</taxon>
        <taxon>Rosales</taxon>
        <taxon>Rosaceae</taxon>
        <taxon>Amygdaloideae</taxon>
        <taxon>Amygdaleae</taxon>
        <taxon>Prunus</taxon>
    </lineage>
</organism>
<dbReference type="InterPro" id="IPR036691">
    <property type="entry name" value="Endo/exonu/phosph_ase_sf"/>
</dbReference>
<evidence type="ECO:0000259" key="1">
    <source>
        <dbReference type="Pfam" id="PF00078"/>
    </source>
</evidence>
<reference evidence="3" key="1">
    <citation type="journal article" date="2020" name="Plant J.">
        <title>Transposons played a major role in the diversification between the closely related almond and peach genomes: results from the almond genome sequence.</title>
        <authorList>
            <person name="Alioto T."/>
            <person name="Alexiou K.G."/>
            <person name="Bardil A."/>
            <person name="Barteri F."/>
            <person name="Castanera R."/>
            <person name="Cruz F."/>
            <person name="Dhingra A."/>
            <person name="Duval H."/>
            <person name="Fernandez I Marti A."/>
            <person name="Frias L."/>
            <person name="Galan B."/>
            <person name="Garcia J.L."/>
            <person name="Howad W."/>
            <person name="Gomez-Garrido J."/>
            <person name="Gut M."/>
            <person name="Julca I."/>
            <person name="Morata J."/>
            <person name="Puigdomenech P."/>
            <person name="Ribeca P."/>
            <person name="Rubio Cabetas M.J."/>
            <person name="Vlasova A."/>
            <person name="Wirthensohn M."/>
            <person name="Garcia-Mas J."/>
            <person name="Gabaldon T."/>
            <person name="Casacuberta J.M."/>
            <person name="Arus P."/>
        </authorList>
    </citation>
    <scope>NUCLEOTIDE SEQUENCE [LARGE SCALE GENOMIC DNA]</scope>
    <source>
        <strain evidence="3">cv. Texas</strain>
    </source>
</reference>
<dbReference type="Gramene" id="VVA36970">
    <property type="protein sequence ID" value="VVA36970"/>
    <property type="gene ID" value="Prudul26B014400"/>
</dbReference>
<gene>
    <name evidence="2" type="ORF">ALMOND_2B014400</name>
</gene>
<dbReference type="EMBL" id="CABIKO010000492">
    <property type="protein sequence ID" value="VVA36970.1"/>
    <property type="molecule type" value="Genomic_DNA"/>
</dbReference>
<dbReference type="SUPFAM" id="SSF56219">
    <property type="entry name" value="DNase I-like"/>
    <property type="match status" value="1"/>
</dbReference>
<evidence type="ECO:0000313" key="3">
    <source>
        <dbReference type="Proteomes" id="UP000327085"/>
    </source>
</evidence>
<dbReference type="AlphaFoldDB" id="A0A5E4GBJ2"/>
<dbReference type="PANTHER" id="PTHR46890:SF48">
    <property type="entry name" value="RNA-DIRECTED DNA POLYMERASE"/>
    <property type="match status" value="1"/>
</dbReference>
<sequence length="391" mass="44832">MDAKDDVPWVVMGDLNEVAWHLVDFMADNNLMDLGYKGHIFTWERSLGISTFVTERLDRALSNSFWLEKWPNTTVTICTRIGSDHSPLPIITQEMNPNLTDPFTEDEILAASKELGALKAPGPESFPSIFYHKFWSTMKKEVIGTTKDMYIGLSNLQDLNQTHIALIPKVAAPDKANQFRPISLCNSSYKILSKILANRLKSILPLIISENQNAFLQERQIQDNIILAHEAFHHLRNPKKKKEKKKKRKEKRDLAEFKLALLGKQSWQILNNPNAYWVRVLKVRYFPSEDFWQAKVGHRASWAWASLIASRDFLISKKQSKKSQLVLHLRPTAVSFGLGVVMVSIKSGCHYLHSETMAISTLLANSSRRVHPLVWKGIWKIKTLPKIKFFC</sequence>
<feature type="domain" description="Reverse transcriptase" evidence="1">
    <location>
        <begin position="174"/>
        <end position="239"/>
    </location>
</feature>
<dbReference type="InterPro" id="IPR052343">
    <property type="entry name" value="Retrotransposon-Effector_Assoc"/>
</dbReference>
<dbReference type="Pfam" id="PF00078">
    <property type="entry name" value="RVT_1"/>
    <property type="match status" value="1"/>
</dbReference>
<name>A0A5E4GBJ2_PRUDU</name>
<dbReference type="Gene3D" id="3.60.10.10">
    <property type="entry name" value="Endonuclease/exonuclease/phosphatase"/>
    <property type="match status" value="1"/>
</dbReference>
<proteinExistence type="predicted"/>
<dbReference type="InterPro" id="IPR000477">
    <property type="entry name" value="RT_dom"/>
</dbReference>
<dbReference type="Proteomes" id="UP000327085">
    <property type="component" value="Chromosome 6"/>
</dbReference>